<keyword evidence="8 14" id="KW-1133">Transmembrane helix</keyword>
<dbReference type="PROSITE" id="PS50885">
    <property type="entry name" value="HAMP"/>
    <property type="match status" value="1"/>
</dbReference>
<dbReference type="SMART" id="SM00388">
    <property type="entry name" value="HisKA"/>
    <property type="match status" value="1"/>
</dbReference>
<dbReference type="InterPro" id="IPR005467">
    <property type="entry name" value="His_kinase_dom"/>
</dbReference>
<comment type="subcellular location">
    <subcellularLocation>
        <location evidence="2">Membrane</location>
        <topology evidence="2">Multi-pass membrane protein</topology>
    </subcellularLocation>
</comment>
<keyword evidence="5 17" id="KW-0808">Transferase</keyword>
<keyword evidence="11 14" id="KW-0472">Membrane</keyword>
<comment type="function">
    <text evidence="12">Member of the two-component regulatory system HssS/HssR involved in intracellular heme homeostasis and tempering of staphylococcal virulence. HssS functions as a heme sensor histidine kinase which is autophosphorylated at a histidine residue and transfers its phosphate group to an aspartate residue of HssR. HssR/HssS activates the expression of hrtAB, an efflux pump, in response to extracellular heme, hemin, hemoglobin or blood.</text>
</comment>
<feature type="domain" description="Histidine kinase" evidence="15">
    <location>
        <begin position="130"/>
        <end position="343"/>
    </location>
</feature>
<dbReference type="STRING" id="39480.EUAN_14490"/>
<name>A0A1S1V5R4_9FIRM</name>
<dbReference type="SMART" id="SM00304">
    <property type="entry name" value="HAMP"/>
    <property type="match status" value="1"/>
</dbReference>
<evidence type="ECO:0000259" key="16">
    <source>
        <dbReference type="PROSITE" id="PS50885"/>
    </source>
</evidence>
<dbReference type="Pfam" id="PF02518">
    <property type="entry name" value="HATPase_c"/>
    <property type="match status" value="1"/>
</dbReference>
<dbReference type="EMBL" id="MKIE01000005">
    <property type="protein sequence ID" value="OHW62001.1"/>
    <property type="molecule type" value="Genomic_DNA"/>
</dbReference>
<dbReference type="PANTHER" id="PTHR45528">
    <property type="entry name" value="SENSOR HISTIDINE KINASE CPXA"/>
    <property type="match status" value="1"/>
</dbReference>
<dbReference type="SUPFAM" id="SSF55874">
    <property type="entry name" value="ATPase domain of HSP90 chaperone/DNA topoisomerase II/histidine kinase"/>
    <property type="match status" value="1"/>
</dbReference>
<keyword evidence="6 14" id="KW-0812">Transmembrane</keyword>
<dbReference type="SMART" id="SM00387">
    <property type="entry name" value="HATPase_c"/>
    <property type="match status" value="1"/>
</dbReference>
<dbReference type="Gene3D" id="1.10.287.130">
    <property type="match status" value="1"/>
</dbReference>
<dbReference type="FunFam" id="1.10.287.130:FF:000001">
    <property type="entry name" value="Two-component sensor histidine kinase"/>
    <property type="match status" value="1"/>
</dbReference>
<dbReference type="InterPro" id="IPR003594">
    <property type="entry name" value="HATPase_dom"/>
</dbReference>
<evidence type="ECO:0000256" key="1">
    <source>
        <dbReference type="ARBA" id="ARBA00000085"/>
    </source>
</evidence>
<reference evidence="17 18" key="1">
    <citation type="submission" date="2016-09" db="EMBL/GenBank/DDBJ databases">
        <title>Genome sequence of Eubacterium angustum.</title>
        <authorList>
            <person name="Poehlein A."/>
            <person name="Daniel R."/>
        </authorList>
    </citation>
    <scope>NUCLEOTIDE SEQUENCE [LARGE SCALE GENOMIC DNA]</scope>
    <source>
        <strain evidence="17 18">DSM 1989</strain>
    </source>
</reference>
<gene>
    <name evidence="17" type="primary">phoR_3</name>
    <name evidence="17" type="ORF">EUAN_14490</name>
</gene>
<evidence type="ECO:0000256" key="6">
    <source>
        <dbReference type="ARBA" id="ARBA00022692"/>
    </source>
</evidence>
<dbReference type="GO" id="GO:0005886">
    <property type="term" value="C:plasma membrane"/>
    <property type="evidence" value="ECO:0007669"/>
    <property type="project" value="TreeGrafter"/>
</dbReference>
<evidence type="ECO:0000256" key="2">
    <source>
        <dbReference type="ARBA" id="ARBA00004141"/>
    </source>
</evidence>
<evidence type="ECO:0000256" key="13">
    <source>
        <dbReference type="ARBA" id="ARBA00040841"/>
    </source>
</evidence>
<dbReference type="PRINTS" id="PR00344">
    <property type="entry name" value="BCTRLSENSOR"/>
</dbReference>
<protein>
    <recommendedName>
        <fullName evidence="13">Heme sensor protein HssS</fullName>
        <ecNumber evidence="3">2.7.13.3</ecNumber>
    </recommendedName>
</protein>
<dbReference type="InterPro" id="IPR003661">
    <property type="entry name" value="HisK_dim/P_dom"/>
</dbReference>
<dbReference type="SUPFAM" id="SSF158472">
    <property type="entry name" value="HAMP domain-like"/>
    <property type="match status" value="1"/>
</dbReference>
<dbReference type="OrthoDB" id="9813151at2"/>
<keyword evidence="7" id="KW-0418">Kinase</keyword>
<evidence type="ECO:0000256" key="3">
    <source>
        <dbReference type="ARBA" id="ARBA00012438"/>
    </source>
</evidence>
<dbReference type="EC" id="2.7.13.3" evidence="3"/>
<evidence type="ECO:0000256" key="7">
    <source>
        <dbReference type="ARBA" id="ARBA00022777"/>
    </source>
</evidence>
<keyword evidence="4" id="KW-0597">Phosphoprotein</keyword>
<dbReference type="CDD" id="cd06225">
    <property type="entry name" value="HAMP"/>
    <property type="match status" value="1"/>
</dbReference>
<evidence type="ECO:0000313" key="17">
    <source>
        <dbReference type="EMBL" id="OHW62001.1"/>
    </source>
</evidence>
<sequence length="343" mass="38913">MNRRTLNLALVVFVFLIMACSAASTGLIIHLLYRYELISDIRMAPTVLSLVSLGVSIVIGTTLALALSRKVLKPLNELIEATREVARGNFEVEVEELDKDNEIGELVKSFNYMTRELKGIGMFHRDFINNFSHELKTPIASIRGFAKQLQNSDLTDEQRKEYAEIIVSEAERLTNMSSNILLLTKLENQEIITGKEDFFLDEQIRSCILLLQQQWEEKNIDFELDLDPLKYFGNEEMLSYVWTNIISNAIKFSEPNSSISIRCAEEMSDVKVNIKDEGIGMDDKTRVHIFEKFYQGDSSRKSEGNGLGLSLVKRVVELCGGRISVKSQIGKGSEFIVRLPKNE</sequence>
<comment type="catalytic activity">
    <reaction evidence="1">
        <text>ATP + protein L-histidine = ADP + protein N-phospho-L-histidine.</text>
        <dbReference type="EC" id="2.7.13.3"/>
    </reaction>
</comment>
<dbReference type="CDD" id="cd00082">
    <property type="entry name" value="HisKA"/>
    <property type="match status" value="1"/>
</dbReference>
<dbReference type="InterPro" id="IPR036097">
    <property type="entry name" value="HisK_dim/P_sf"/>
</dbReference>
<keyword evidence="9" id="KW-0902">Two-component regulatory system</keyword>
<dbReference type="InterPro" id="IPR003660">
    <property type="entry name" value="HAMP_dom"/>
</dbReference>
<dbReference type="Proteomes" id="UP000180254">
    <property type="component" value="Unassembled WGS sequence"/>
</dbReference>
<accession>A0A1S1V5R4</accession>
<dbReference type="AlphaFoldDB" id="A0A1S1V5R4"/>
<dbReference type="InterPro" id="IPR036890">
    <property type="entry name" value="HATPase_C_sf"/>
</dbReference>
<evidence type="ECO:0000256" key="10">
    <source>
        <dbReference type="ARBA" id="ARBA00023026"/>
    </source>
</evidence>
<feature type="domain" description="HAMP" evidence="16">
    <location>
        <begin position="69"/>
        <end position="122"/>
    </location>
</feature>
<dbReference type="Pfam" id="PF00672">
    <property type="entry name" value="HAMP"/>
    <property type="match status" value="1"/>
</dbReference>
<proteinExistence type="predicted"/>
<dbReference type="Gene3D" id="3.30.565.10">
    <property type="entry name" value="Histidine kinase-like ATPase, C-terminal domain"/>
    <property type="match status" value="1"/>
</dbReference>
<keyword evidence="10" id="KW-0843">Virulence</keyword>
<evidence type="ECO:0000259" key="15">
    <source>
        <dbReference type="PROSITE" id="PS50109"/>
    </source>
</evidence>
<dbReference type="SUPFAM" id="SSF47384">
    <property type="entry name" value="Homodimeric domain of signal transducing histidine kinase"/>
    <property type="match status" value="1"/>
</dbReference>
<dbReference type="InterPro" id="IPR050398">
    <property type="entry name" value="HssS/ArlS-like"/>
</dbReference>
<evidence type="ECO:0000256" key="11">
    <source>
        <dbReference type="ARBA" id="ARBA00023136"/>
    </source>
</evidence>
<feature type="transmembrane region" description="Helical" evidence="14">
    <location>
        <begin position="46"/>
        <end position="67"/>
    </location>
</feature>
<comment type="caution">
    <text evidence="17">The sequence shown here is derived from an EMBL/GenBank/DDBJ whole genome shotgun (WGS) entry which is preliminary data.</text>
</comment>
<evidence type="ECO:0000256" key="9">
    <source>
        <dbReference type="ARBA" id="ARBA00023012"/>
    </source>
</evidence>
<evidence type="ECO:0000256" key="8">
    <source>
        <dbReference type="ARBA" id="ARBA00022989"/>
    </source>
</evidence>
<dbReference type="InterPro" id="IPR004358">
    <property type="entry name" value="Sig_transdc_His_kin-like_C"/>
</dbReference>
<dbReference type="PANTHER" id="PTHR45528:SF11">
    <property type="entry name" value="HISTIDINE KINASE"/>
    <property type="match status" value="1"/>
</dbReference>
<evidence type="ECO:0000256" key="12">
    <source>
        <dbReference type="ARBA" id="ARBA00037219"/>
    </source>
</evidence>
<dbReference type="CDD" id="cd00075">
    <property type="entry name" value="HATPase"/>
    <property type="match status" value="1"/>
</dbReference>
<organism evidence="17 18">
    <name type="scientific">Andreesenia angusta</name>
    <dbReference type="NCBI Taxonomy" id="39480"/>
    <lineage>
        <taxon>Bacteria</taxon>
        <taxon>Bacillati</taxon>
        <taxon>Bacillota</taxon>
        <taxon>Tissierellia</taxon>
        <taxon>Tissierellales</taxon>
        <taxon>Gottschalkiaceae</taxon>
        <taxon>Andreesenia</taxon>
    </lineage>
</organism>
<dbReference type="Gene3D" id="6.10.340.10">
    <property type="match status" value="1"/>
</dbReference>
<evidence type="ECO:0000256" key="4">
    <source>
        <dbReference type="ARBA" id="ARBA00022553"/>
    </source>
</evidence>
<evidence type="ECO:0000256" key="14">
    <source>
        <dbReference type="SAM" id="Phobius"/>
    </source>
</evidence>
<dbReference type="PROSITE" id="PS51257">
    <property type="entry name" value="PROKAR_LIPOPROTEIN"/>
    <property type="match status" value="1"/>
</dbReference>
<dbReference type="FunFam" id="3.30.565.10:FF:000006">
    <property type="entry name" value="Sensor histidine kinase WalK"/>
    <property type="match status" value="1"/>
</dbReference>
<dbReference type="Pfam" id="PF00512">
    <property type="entry name" value="HisKA"/>
    <property type="match status" value="1"/>
</dbReference>
<evidence type="ECO:0000256" key="5">
    <source>
        <dbReference type="ARBA" id="ARBA00022679"/>
    </source>
</evidence>
<dbReference type="GO" id="GO:0000155">
    <property type="term" value="F:phosphorelay sensor kinase activity"/>
    <property type="evidence" value="ECO:0007669"/>
    <property type="project" value="InterPro"/>
</dbReference>
<keyword evidence="18" id="KW-1185">Reference proteome</keyword>
<dbReference type="PROSITE" id="PS50109">
    <property type="entry name" value="HIS_KIN"/>
    <property type="match status" value="1"/>
</dbReference>
<dbReference type="RefSeq" id="WP_071063164.1">
    <property type="nucleotide sequence ID" value="NZ_MKIE01000005.1"/>
</dbReference>
<evidence type="ECO:0000313" key="18">
    <source>
        <dbReference type="Proteomes" id="UP000180254"/>
    </source>
</evidence>